<evidence type="ECO:0000259" key="9">
    <source>
        <dbReference type="PROSITE" id="PS50112"/>
    </source>
</evidence>
<dbReference type="Gene3D" id="1.10.8.60">
    <property type="match status" value="1"/>
</dbReference>
<dbReference type="Pfam" id="PF25601">
    <property type="entry name" value="AAA_lid_14"/>
    <property type="match status" value="1"/>
</dbReference>
<dbReference type="RefSeq" id="WP_084574588.1">
    <property type="nucleotide sequence ID" value="NZ_CP155572.1"/>
</dbReference>
<dbReference type="InterPro" id="IPR025943">
    <property type="entry name" value="Sigma_54_int_dom_ATP-bd_2"/>
</dbReference>
<dbReference type="PANTHER" id="PTHR32071:SF57">
    <property type="entry name" value="C4-DICARBOXYLATE TRANSPORT TRANSCRIPTIONAL REGULATORY PROTEIN DCTD"/>
    <property type="match status" value="1"/>
</dbReference>
<dbReference type="STRING" id="112901.SAMN04488500_103263"/>
<dbReference type="PROSITE" id="PS00676">
    <property type="entry name" value="SIGMA54_INTERACT_2"/>
    <property type="match status" value="1"/>
</dbReference>
<dbReference type="InterPro" id="IPR013767">
    <property type="entry name" value="PAS_fold"/>
</dbReference>
<dbReference type="Proteomes" id="UP000192738">
    <property type="component" value="Unassembled WGS sequence"/>
</dbReference>
<keyword evidence="1" id="KW-0547">Nucleotide-binding</keyword>
<evidence type="ECO:0000256" key="5">
    <source>
        <dbReference type="ARBA" id="ARBA00023125"/>
    </source>
</evidence>
<dbReference type="PANTHER" id="PTHR32071">
    <property type="entry name" value="TRANSCRIPTIONAL REGULATORY PROTEIN"/>
    <property type="match status" value="1"/>
</dbReference>
<dbReference type="FunFam" id="3.40.50.300:FF:000006">
    <property type="entry name" value="DNA-binding transcriptional regulator NtrC"/>
    <property type="match status" value="1"/>
</dbReference>
<dbReference type="Gene3D" id="1.10.10.60">
    <property type="entry name" value="Homeodomain-like"/>
    <property type="match status" value="1"/>
</dbReference>
<dbReference type="InterPro" id="IPR035965">
    <property type="entry name" value="PAS-like_dom_sf"/>
</dbReference>
<dbReference type="PROSITE" id="PS00688">
    <property type="entry name" value="SIGMA54_INTERACT_3"/>
    <property type="match status" value="1"/>
</dbReference>
<dbReference type="AlphaFoldDB" id="A0A1W1ZFX2"/>
<dbReference type="InterPro" id="IPR003593">
    <property type="entry name" value="AAA+_ATPase"/>
</dbReference>
<evidence type="ECO:0000259" key="10">
    <source>
        <dbReference type="PROSITE" id="PS50113"/>
    </source>
</evidence>
<keyword evidence="4" id="KW-0805">Transcription regulation</keyword>
<reference evidence="11 12" key="1">
    <citation type="submission" date="2017-04" db="EMBL/GenBank/DDBJ databases">
        <authorList>
            <person name="Afonso C.L."/>
            <person name="Miller P.J."/>
            <person name="Scott M.A."/>
            <person name="Spackman E."/>
            <person name="Goraichik I."/>
            <person name="Dimitrov K.M."/>
            <person name="Suarez D.L."/>
            <person name="Swayne D.E."/>
        </authorList>
    </citation>
    <scope>NUCLEOTIDE SEQUENCE [LARGE SCALE GENOMIC DNA]</scope>
    <source>
        <strain evidence="11 12">DSM 5090</strain>
    </source>
</reference>
<organism evidence="11 12">
    <name type="scientific">Sporomusa malonica</name>
    <dbReference type="NCBI Taxonomy" id="112901"/>
    <lineage>
        <taxon>Bacteria</taxon>
        <taxon>Bacillati</taxon>
        <taxon>Bacillota</taxon>
        <taxon>Negativicutes</taxon>
        <taxon>Selenomonadales</taxon>
        <taxon>Sporomusaceae</taxon>
        <taxon>Sporomusa</taxon>
    </lineage>
</organism>
<dbReference type="PROSITE" id="PS00675">
    <property type="entry name" value="SIGMA54_INTERACT_1"/>
    <property type="match status" value="1"/>
</dbReference>
<feature type="domain" description="PAS" evidence="9">
    <location>
        <begin position="47"/>
        <end position="128"/>
    </location>
</feature>
<dbReference type="InterPro" id="IPR009057">
    <property type="entry name" value="Homeodomain-like_sf"/>
</dbReference>
<keyword evidence="3" id="KW-0067">ATP-binding</keyword>
<dbReference type="PROSITE" id="PS50112">
    <property type="entry name" value="PAS"/>
    <property type="match status" value="1"/>
</dbReference>
<accession>A0A1W1ZFX2</accession>
<evidence type="ECO:0000313" key="11">
    <source>
        <dbReference type="EMBL" id="SMC47082.1"/>
    </source>
</evidence>
<keyword evidence="2" id="KW-0058">Aromatic hydrocarbons catabolism</keyword>
<evidence type="ECO:0000256" key="7">
    <source>
        <dbReference type="ARBA" id="ARBA00029500"/>
    </source>
</evidence>
<proteinExistence type="predicted"/>
<dbReference type="InterPro" id="IPR030828">
    <property type="entry name" value="HTH_TyrR"/>
</dbReference>
<feature type="domain" description="Sigma-54 factor interaction" evidence="8">
    <location>
        <begin position="198"/>
        <end position="427"/>
    </location>
</feature>
<dbReference type="SUPFAM" id="SSF52540">
    <property type="entry name" value="P-loop containing nucleoside triphosphate hydrolases"/>
    <property type="match status" value="1"/>
</dbReference>
<dbReference type="OrthoDB" id="9803970at2"/>
<dbReference type="Pfam" id="PF00158">
    <property type="entry name" value="Sigma54_activat"/>
    <property type="match status" value="1"/>
</dbReference>
<dbReference type="PROSITE" id="PS50045">
    <property type="entry name" value="SIGMA54_INTERACT_4"/>
    <property type="match status" value="1"/>
</dbReference>
<dbReference type="CDD" id="cd00130">
    <property type="entry name" value="PAS"/>
    <property type="match status" value="1"/>
</dbReference>
<dbReference type="InterPro" id="IPR058031">
    <property type="entry name" value="AAA_lid_NorR"/>
</dbReference>
<dbReference type="SUPFAM" id="SSF46689">
    <property type="entry name" value="Homeodomain-like"/>
    <property type="match status" value="1"/>
</dbReference>
<dbReference type="InterPro" id="IPR000700">
    <property type="entry name" value="PAS-assoc_C"/>
</dbReference>
<dbReference type="InterPro" id="IPR027417">
    <property type="entry name" value="P-loop_NTPase"/>
</dbReference>
<dbReference type="Pfam" id="PF00989">
    <property type="entry name" value="PAS"/>
    <property type="match status" value="1"/>
</dbReference>
<keyword evidence="6" id="KW-0804">Transcription</keyword>
<dbReference type="EMBL" id="FWXI01000003">
    <property type="protein sequence ID" value="SMC47082.1"/>
    <property type="molecule type" value="Genomic_DNA"/>
</dbReference>
<dbReference type="GO" id="GO:0003677">
    <property type="term" value="F:DNA binding"/>
    <property type="evidence" value="ECO:0007669"/>
    <property type="project" value="UniProtKB-KW"/>
</dbReference>
<protein>
    <recommendedName>
        <fullName evidence="7">HTH-type transcriptional regulatory protein TyrR</fullName>
    </recommendedName>
</protein>
<dbReference type="SMART" id="SM00091">
    <property type="entry name" value="PAS"/>
    <property type="match status" value="1"/>
</dbReference>
<evidence type="ECO:0000256" key="3">
    <source>
        <dbReference type="ARBA" id="ARBA00022840"/>
    </source>
</evidence>
<dbReference type="Gene3D" id="3.40.50.300">
    <property type="entry name" value="P-loop containing nucleotide triphosphate hydrolases"/>
    <property type="match status" value="1"/>
</dbReference>
<evidence type="ECO:0000256" key="2">
    <source>
        <dbReference type="ARBA" id="ARBA00022797"/>
    </source>
</evidence>
<name>A0A1W1ZFX2_9FIRM</name>
<sequence length="516" mass="57911">MKNRIDSSEAILKDLISKIEKQNWDISSHQELFAGLQKVLSELTEARELDFREIGDHLYDGIYITDGNGKTLYVNAAYTRITGIRSEEVVGKYVDELLMEGVYLNAVTPEVIKHKNQVNSMGESLRNGTKMLITGSPILDAEGNVKKVVIIDREITDLLQMKSDLEASQKQIKAVEKDKIKSALEVEHLRKLHLKKNMIGSSLETRQVIKSIQQVAGLDVTVLITGETGAGKEVVANEIYMNSARKNGPFIKVNCAAIPANLLEAELFGYARGAFTGATTSGKTGLFELADKGTIMLDEIGDMPMELQSKLLRVIQHKEITRIGGAKPVKLDVRILSATNCELKDLVKQGRFREDLYYRLNVFPIHIPPLRSRDQDIEILARHFLEIYNSKYAKNTAIEPLGFEMMRQYSWPGNIRELQNIIERLVIVSEQDGTISNEQIGNLLNIHPSYMTELVVEEMGLKEIVSNIEKKTIEKALALCGSTRKAAKVLKVDQSTIVKKAKKLGIVLRDEKTHRQ</sequence>
<evidence type="ECO:0000256" key="6">
    <source>
        <dbReference type="ARBA" id="ARBA00023163"/>
    </source>
</evidence>
<feature type="domain" description="PAC" evidence="10">
    <location>
        <begin position="114"/>
        <end position="167"/>
    </location>
</feature>
<dbReference type="GO" id="GO:0005524">
    <property type="term" value="F:ATP binding"/>
    <property type="evidence" value="ECO:0007669"/>
    <property type="project" value="UniProtKB-KW"/>
</dbReference>
<evidence type="ECO:0000313" key="12">
    <source>
        <dbReference type="Proteomes" id="UP000192738"/>
    </source>
</evidence>
<dbReference type="SMART" id="SM00382">
    <property type="entry name" value="AAA"/>
    <property type="match status" value="1"/>
</dbReference>
<dbReference type="InterPro" id="IPR002078">
    <property type="entry name" value="Sigma_54_int"/>
</dbReference>
<dbReference type="NCBIfam" id="TIGR00229">
    <property type="entry name" value="sensory_box"/>
    <property type="match status" value="1"/>
</dbReference>
<dbReference type="Pfam" id="PF18024">
    <property type="entry name" value="HTH_50"/>
    <property type="match status" value="1"/>
</dbReference>
<keyword evidence="5" id="KW-0238">DNA-binding</keyword>
<dbReference type="CDD" id="cd00009">
    <property type="entry name" value="AAA"/>
    <property type="match status" value="1"/>
</dbReference>
<dbReference type="PROSITE" id="PS50113">
    <property type="entry name" value="PAC"/>
    <property type="match status" value="1"/>
</dbReference>
<dbReference type="InterPro" id="IPR000014">
    <property type="entry name" value="PAS"/>
</dbReference>
<evidence type="ECO:0000259" key="8">
    <source>
        <dbReference type="PROSITE" id="PS50045"/>
    </source>
</evidence>
<dbReference type="GO" id="GO:0006355">
    <property type="term" value="P:regulation of DNA-templated transcription"/>
    <property type="evidence" value="ECO:0007669"/>
    <property type="project" value="InterPro"/>
</dbReference>
<dbReference type="SUPFAM" id="SSF55785">
    <property type="entry name" value="PYP-like sensor domain (PAS domain)"/>
    <property type="match status" value="1"/>
</dbReference>
<evidence type="ECO:0000256" key="1">
    <source>
        <dbReference type="ARBA" id="ARBA00022741"/>
    </source>
</evidence>
<keyword evidence="12" id="KW-1185">Reference proteome</keyword>
<dbReference type="InterPro" id="IPR025944">
    <property type="entry name" value="Sigma_54_int_dom_CS"/>
</dbReference>
<dbReference type="InterPro" id="IPR025662">
    <property type="entry name" value="Sigma_54_int_dom_ATP-bd_1"/>
</dbReference>
<evidence type="ECO:0000256" key="4">
    <source>
        <dbReference type="ARBA" id="ARBA00023015"/>
    </source>
</evidence>
<gene>
    <name evidence="11" type="ORF">SAMN04488500_103263</name>
</gene>
<dbReference type="Gene3D" id="3.30.450.20">
    <property type="entry name" value="PAS domain"/>
    <property type="match status" value="1"/>
</dbReference>